<reference evidence="3" key="1">
    <citation type="submission" date="2025-08" db="UniProtKB">
        <authorList>
            <consortium name="RefSeq"/>
        </authorList>
    </citation>
    <scope>IDENTIFICATION</scope>
    <source>
        <tissue evidence="3">Total insect</tissue>
    </source>
</reference>
<feature type="signal peptide" evidence="1">
    <location>
        <begin position="1"/>
        <end position="15"/>
    </location>
</feature>
<dbReference type="Proteomes" id="UP000515158">
    <property type="component" value="Unplaced"/>
</dbReference>
<dbReference type="AlphaFoldDB" id="A0A6P8Z934"/>
<dbReference type="GeneID" id="117648513"/>
<proteinExistence type="predicted"/>
<keyword evidence="2" id="KW-1185">Reference proteome</keyword>
<evidence type="ECO:0000313" key="3">
    <source>
        <dbReference type="RefSeq" id="XP_034246911.1"/>
    </source>
</evidence>
<organism evidence="3">
    <name type="scientific">Thrips palmi</name>
    <name type="common">Melon thrips</name>
    <dbReference type="NCBI Taxonomy" id="161013"/>
    <lineage>
        <taxon>Eukaryota</taxon>
        <taxon>Metazoa</taxon>
        <taxon>Ecdysozoa</taxon>
        <taxon>Arthropoda</taxon>
        <taxon>Hexapoda</taxon>
        <taxon>Insecta</taxon>
        <taxon>Pterygota</taxon>
        <taxon>Neoptera</taxon>
        <taxon>Paraneoptera</taxon>
        <taxon>Thysanoptera</taxon>
        <taxon>Terebrantia</taxon>
        <taxon>Thripoidea</taxon>
        <taxon>Thripidae</taxon>
        <taxon>Thrips</taxon>
    </lineage>
</organism>
<dbReference type="InParanoid" id="A0A6P8Z934"/>
<gene>
    <name evidence="3" type="primary">LOC117648513</name>
</gene>
<accession>A0A6P8Z934</accession>
<dbReference type="RefSeq" id="XP_034246911.1">
    <property type="nucleotide sequence ID" value="XM_034391020.1"/>
</dbReference>
<feature type="chain" id="PRO_5027747070" evidence="1">
    <location>
        <begin position="16"/>
        <end position="162"/>
    </location>
</feature>
<evidence type="ECO:0000256" key="1">
    <source>
        <dbReference type="SAM" id="SignalP"/>
    </source>
</evidence>
<protein>
    <submittedName>
        <fullName evidence="3">Uncharacterized protein LOC117648513</fullName>
    </submittedName>
</protein>
<name>A0A6P8Z934_THRPL</name>
<sequence>MLLLVAVLLLSTVEGQSVNSFAGPFDLELQRVEACPSAISGLNLYNITRGLTQDKKYPTRFYAAGVINHSFNIMPSVAVIVRVSSWNRGRWKENVYHHTVPRACEEFKARAEDPASKRLLRSALGPDFSVTCPFPAATCVKNLRFAGTLIVDMLNFLDNNWA</sequence>
<evidence type="ECO:0000313" key="2">
    <source>
        <dbReference type="Proteomes" id="UP000515158"/>
    </source>
</evidence>
<dbReference type="OrthoDB" id="6631181at2759"/>
<keyword evidence="1" id="KW-0732">Signal</keyword>
<dbReference type="KEGG" id="tpal:117648513"/>